<evidence type="ECO:0000256" key="4">
    <source>
        <dbReference type="RuleBase" id="RU003494"/>
    </source>
</evidence>
<name>A0AAD4KYN6_9EURO</name>
<keyword evidence="8" id="KW-1185">Reference proteome</keyword>
<dbReference type="Gene3D" id="1.20.1050.10">
    <property type="match status" value="1"/>
</dbReference>
<organism evidence="7 8">
    <name type="scientific">Talaromyces proteolyticus</name>
    <dbReference type="NCBI Taxonomy" id="1131652"/>
    <lineage>
        <taxon>Eukaryota</taxon>
        <taxon>Fungi</taxon>
        <taxon>Dikarya</taxon>
        <taxon>Ascomycota</taxon>
        <taxon>Pezizomycotina</taxon>
        <taxon>Eurotiomycetes</taxon>
        <taxon>Eurotiomycetidae</taxon>
        <taxon>Eurotiales</taxon>
        <taxon>Trichocomaceae</taxon>
        <taxon>Talaromyces</taxon>
        <taxon>Talaromyces sect. Bacilispori</taxon>
    </lineage>
</organism>
<accession>A0AAD4KYN6</accession>
<dbReference type="EMBL" id="JAJTJA010000002">
    <property type="protein sequence ID" value="KAH8703387.1"/>
    <property type="molecule type" value="Genomic_DNA"/>
</dbReference>
<dbReference type="PROSITE" id="PS50405">
    <property type="entry name" value="GST_CTER"/>
    <property type="match status" value="1"/>
</dbReference>
<dbReference type="SUPFAM" id="SSF52833">
    <property type="entry name" value="Thioredoxin-like"/>
    <property type="match status" value="1"/>
</dbReference>
<comment type="similarity">
    <text evidence="4">Belongs to the GST superfamily.</text>
</comment>
<dbReference type="PANTHER" id="PTHR43900">
    <property type="entry name" value="GLUTATHIONE S-TRANSFERASE RHO"/>
    <property type="match status" value="1"/>
</dbReference>
<dbReference type="GO" id="GO:0004364">
    <property type="term" value="F:glutathione transferase activity"/>
    <property type="evidence" value="ECO:0007669"/>
    <property type="project" value="UniProtKB-EC"/>
</dbReference>
<gene>
    <name evidence="7" type="ORF">BGW36DRAFT_422950</name>
</gene>
<dbReference type="PROSITE" id="PS50404">
    <property type="entry name" value="GST_NTER"/>
    <property type="match status" value="1"/>
</dbReference>
<evidence type="ECO:0000256" key="1">
    <source>
        <dbReference type="ARBA" id="ARBA00012452"/>
    </source>
</evidence>
<dbReference type="SFLD" id="SFLDG00358">
    <property type="entry name" value="Main_(cytGST)"/>
    <property type="match status" value="1"/>
</dbReference>
<evidence type="ECO:0000313" key="8">
    <source>
        <dbReference type="Proteomes" id="UP001201262"/>
    </source>
</evidence>
<evidence type="ECO:0000259" key="6">
    <source>
        <dbReference type="PROSITE" id="PS50405"/>
    </source>
</evidence>
<evidence type="ECO:0000256" key="2">
    <source>
        <dbReference type="ARBA" id="ARBA00022679"/>
    </source>
</evidence>
<dbReference type="GeneID" id="70250057"/>
<evidence type="ECO:0000256" key="3">
    <source>
        <dbReference type="ARBA" id="ARBA00047960"/>
    </source>
</evidence>
<dbReference type="SFLD" id="SFLDG01154">
    <property type="entry name" value="Main.5:_Phi-like"/>
    <property type="match status" value="1"/>
</dbReference>
<comment type="caution">
    <text evidence="7">The sequence shown here is derived from an EMBL/GenBank/DDBJ whole genome shotgun (WGS) entry which is preliminary data.</text>
</comment>
<dbReference type="Proteomes" id="UP001201262">
    <property type="component" value="Unassembled WGS sequence"/>
</dbReference>
<evidence type="ECO:0000259" key="5">
    <source>
        <dbReference type="PROSITE" id="PS50404"/>
    </source>
</evidence>
<dbReference type="GO" id="GO:0043295">
    <property type="term" value="F:glutathione binding"/>
    <property type="evidence" value="ECO:0007669"/>
    <property type="project" value="TreeGrafter"/>
</dbReference>
<dbReference type="Pfam" id="PF02798">
    <property type="entry name" value="GST_N"/>
    <property type="match status" value="1"/>
</dbReference>
<protein>
    <recommendedName>
        <fullName evidence="1">glutathione transferase</fullName>
        <ecNumber evidence="1">2.5.1.18</ecNumber>
    </recommendedName>
</protein>
<dbReference type="InterPro" id="IPR036249">
    <property type="entry name" value="Thioredoxin-like_sf"/>
</dbReference>
<dbReference type="GO" id="GO:0005737">
    <property type="term" value="C:cytoplasm"/>
    <property type="evidence" value="ECO:0007669"/>
    <property type="project" value="TreeGrafter"/>
</dbReference>
<dbReference type="InterPro" id="IPR004045">
    <property type="entry name" value="Glutathione_S-Trfase_N"/>
</dbReference>
<dbReference type="EC" id="2.5.1.18" evidence="1"/>
<dbReference type="PANTHER" id="PTHR43900:SF3">
    <property type="entry name" value="GLUTATHIONE S-TRANSFERASE RHO"/>
    <property type="match status" value="1"/>
</dbReference>
<feature type="domain" description="GST C-terminal" evidence="6">
    <location>
        <begin position="96"/>
        <end position="223"/>
    </location>
</feature>
<dbReference type="Pfam" id="PF00043">
    <property type="entry name" value="GST_C"/>
    <property type="match status" value="1"/>
</dbReference>
<feature type="domain" description="GST N-terminal" evidence="5">
    <location>
        <begin position="6"/>
        <end position="87"/>
    </location>
</feature>
<dbReference type="AlphaFoldDB" id="A0AAD4KYN6"/>
<keyword evidence="2" id="KW-0808">Transferase</keyword>
<dbReference type="RefSeq" id="XP_046076405.1">
    <property type="nucleotide sequence ID" value="XM_046219770.1"/>
</dbReference>
<dbReference type="InterPro" id="IPR004046">
    <property type="entry name" value="GST_C"/>
</dbReference>
<proteinExistence type="inferred from homology"/>
<dbReference type="InterPro" id="IPR036282">
    <property type="entry name" value="Glutathione-S-Trfase_C_sf"/>
</dbReference>
<evidence type="ECO:0000313" key="7">
    <source>
        <dbReference type="EMBL" id="KAH8703387.1"/>
    </source>
</evidence>
<sequence length="223" mass="25457">MPANKESLRLIGLAKSTCTTRILLVFAEKKIEFSFYQPDMANGELKTPPLLNKNPFGTVPILEDGEYVIFESRAIARYLAIKYANIGTPLVPPWEDLKAWALFEQWASVELSHFDPPATTIYLQKYVFPLRGKKTDEFAVTAALEVLQMKLDILDDILSKQQYLAGQTFSLVDIFYAPTISGLIRAGETELITSRSHLNDWWLRFTARPSWKMVLEAYHAHEQ</sequence>
<reference evidence="7" key="1">
    <citation type="submission" date="2021-12" db="EMBL/GenBank/DDBJ databases">
        <title>Convergent genome expansion in fungi linked to evolution of root-endophyte symbiosis.</title>
        <authorList>
            <consortium name="DOE Joint Genome Institute"/>
            <person name="Ke Y.-H."/>
            <person name="Bonito G."/>
            <person name="Liao H.-L."/>
            <person name="Looney B."/>
            <person name="Rojas-Flechas A."/>
            <person name="Nash J."/>
            <person name="Hameed K."/>
            <person name="Schadt C."/>
            <person name="Martin F."/>
            <person name="Crous P.W."/>
            <person name="Miettinen O."/>
            <person name="Magnuson J.K."/>
            <person name="Labbe J."/>
            <person name="Jacobson D."/>
            <person name="Doktycz M.J."/>
            <person name="Veneault-Fourrey C."/>
            <person name="Kuo A."/>
            <person name="Mondo S."/>
            <person name="Calhoun S."/>
            <person name="Riley R."/>
            <person name="Ohm R."/>
            <person name="LaButti K."/>
            <person name="Andreopoulos B."/>
            <person name="Pangilinan J."/>
            <person name="Nolan M."/>
            <person name="Tritt A."/>
            <person name="Clum A."/>
            <person name="Lipzen A."/>
            <person name="Daum C."/>
            <person name="Barry K."/>
            <person name="Grigoriev I.V."/>
            <person name="Vilgalys R."/>
        </authorList>
    </citation>
    <scope>NUCLEOTIDE SEQUENCE</scope>
    <source>
        <strain evidence="7">PMI_201</strain>
    </source>
</reference>
<dbReference type="GO" id="GO:0006749">
    <property type="term" value="P:glutathione metabolic process"/>
    <property type="evidence" value="ECO:0007669"/>
    <property type="project" value="TreeGrafter"/>
</dbReference>
<dbReference type="SUPFAM" id="SSF47616">
    <property type="entry name" value="GST C-terminal domain-like"/>
    <property type="match status" value="1"/>
</dbReference>
<dbReference type="FunFam" id="3.40.30.10:FF:000016">
    <property type="entry name" value="Glutathione S-transferase F2"/>
    <property type="match status" value="1"/>
</dbReference>
<dbReference type="InterPro" id="IPR040079">
    <property type="entry name" value="Glutathione_S-Trfase"/>
</dbReference>
<dbReference type="InterPro" id="IPR010987">
    <property type="entry name" value="Glutathione-S-Trfase_C-like"/>
</dbReference>
<comment type="catalytic activity">
    <reaction evidence="3">
        <text>RX + glutathione = an S-substituted glutathione + a halide anion + H(+)</text>
        <dbReference type="Rhea" id="RHEA:16437"/>
        <dbReference type="ChEBI" id="CHEBI:15378"/>
        <dbReference type="ChEBI" id="CHEBI:16042"/>
        <dbReference type="ChEBI" id="CHEBI:17792"/>
        <dbReference type="ChEBI" id="CHEBI:57925"/>
        <dbReference type="ChEBI" id="CHEBI:90779"/>
        <dbReference type="EC" id="2.5.1.18"/>
    </reaction>
</comment>
<dbReference type="Gene3D" id="3.40.30.10">
    <property type="entry name" value="Glutaredoxin"/>
    <property type="match status" value="1"/>
</dbReference>
<dbReference type="SFLD" id="SFLDS00019">
    <property type="entry name" value="Glutathione_Transferase_(cytos"/>
    <property type="match status" value="1"/>
</dbReference>